<organism evidence="1 2">
    <name type="scientific">Ameyamaea chiangmaiensis</name>
    <dbReference type="NCBI Taxonomy" id="442969"/>
    <lineage>
        <taxon>Bacteria</taxon>
        <taxon>Pseudomonadati</taxon>
        <taxon>Pseudomonadota</taxon>
        <taxon>Alphaproteobacteria</taxon>
        <taxon>Acetobacterales</taxon>
        <taxon>Acetobacteraceae</taxon>
        <taxon>Ameyamaea</taxon>
    </lineage>
</organism>
<keyword evidence="2" id="KW-1185">Reference proteome</keyword>
<evidence type="ECO:0000313" key="2">
    <source>
        <dbReference type="Proteomes" id="UP000585665"/>
    </source>
</evidence>
<comment type="caution">
    <text evidence="1">The sequence shown here is derived from an EMBL/GenBank/DDBJ whole genome shotgun (WGS) entry which is preliminary data.</text>
</comment>
<feature type="non-terminal residue" evidence="1">
    <location>
        <position position="101"/>
    </location>
</feature>
<name>A0A850PDL2_9PROT</name>
<dbReference type="EMBL" id="JABXXR010000271">
    <property type="protein sequence ID" value="NVN42098.1"/>
    <property type="molecule type" value="Genomic_DNA"/>
</dbReference>
<dbReference type="Proteomes" id="UP000585665">
    <property type="component" value="Unassembled WGS sequence"/>
</dbReference>
<evidence type="ECO:0000313" key="1">
    <source>
        <dbReference type="EMBL" id="NVN42098.1"/>
    </source>
</evidence>
<sequence length="101" mass="10230">MTAQTRPDHSSHQTSAPCRPVALSRLLSGLVVALGVLVSLATAAGAQTAAAAPAAPSSPLTQQQARQVLDMLNDPQKRAAFTHTLDAIVTQQAASAPAPAP</sequence>
<reference evidence="1 2" key="1">
    <citation type="submission" date="2020-06" db="EMBL/GenBank/DDBJ databases">
        <title>Description of novel acetic acid bacteria.</title>
        <authorList>
            <person name="Sombolestani A."/>
        </authorList>
    </citation>
    <scope>NUCLEOTIDE SEQUENCE [LARGE SCALE GENOMIC DNA]</scope>
    <source>
        <strain evidence="1 2">LMG 27010</strain>
    </source>
</reference>
<accession>A0A850PDL2</accession>
<gene>
    <name evidence="1" type="ORF">HUK82_16250</name>
</gene>
<dbReference type="AlphaFoldDB" id="A0A850PDL2"/>
<protein>
    <submittedName>
        <fullName evidence="1">Uncharacterized protein</fullName>
    </submittedName>
</protein>
<proteinExistence type="predicted"/>